<feature type="signal peptide" evidence="8">
    <location>
        <begin position="1"/>
        <end position="23"/>
    </location>
</feature>
<dbReference type="AlphaFoldDB" id="A0A8H7PKJ1"/>
<accession>A0A8H7PKJ1</accession>
<gene>
    <name evidence="10" type="ORF">INT43_001205</name>
</gene>
<reference evidence="10" key="1">
    <citation type="submission" date="2020-12" db="EMBL/GenBank/DDBJ databases">
        <title>Metabolic potential, ecology and presence of endohyphal bacteria is reflected in genomic diversity of Mucoromycotina.</title>
        <authorList>
            <person name="Muszewska A."/>
            <person name="Okrasinska A."/>
            <person name="Steczkiewicz K."/>
            <person name="Drgas O."/>
            <person name="Orlowska M."/>
            <person name="Perlinska-Lenart U."/>
            <person name="Aleksandrzak-Piekarczyk T."/>
            <person name="Szatraj K."/>
            <person name="Zielenkiewicz U."/>
            <person name="Pilsyk S."/>
            <person name="Malc E."/>
            <person name="Mieczkowski P."/>
            <person name="Kruszewska J.S."/>
            <person name="Biernat P."/>
            <person name="Pawlowska J."/>
        </authorList>
    </citation>
    <scope>NUCLEOTIDE SEQUENCE</scope>
    <source>
        <strain evidence="10">WA0000067209</strain>
    </source>
</reference>
<dbReference type="InterPro" id="IPR010720">
    <property type="entry name" value="Alpha-L-AF_C"/>
</dbReference>
<dbReference type="InterPro" id="IPR013780">
    <property type="entry name" value="Glyco_hydro_b"/>
</dbReference>
<evidence type="ECO:0000256" key="4">
    <source>
        <dbReference type="ARBA" id="ARBA00012670"/>
    </source>
</evidence>
<dbReference type="SUPFAM" id="SSF51445">
    <property type="entry name" value="(Trans)glycosidases"/>
    <property type="match status" value="1"/>
</dbReference>
<keyword evidence="5 8" id="KW-0732">Signal</keyword>
<feature type="chain" id="PRO_5034271278" description="non-reducing end alpha-L-arabinofuranosidase" evidence="8">
    <location>
        <begin position="24"/>
        <end position="637"/>
    </location>
</feature>
<dbReference type="OrthoDB" id="406864at2759"/>
<dbReference type="PANTHER" id="PTHR31776">
    <property type="entry name" value="ALPHA-L-ARABINOFURANOSIDASE 1"/>
    <property type="match status" value="1"/>
</dbReference>
<keyword evidence="7" id="KW-0325">Glycoprotein</keyword>
<evidence type="ECO:0000256" key="3">
    <source>
        <dbReference type="ARBA" id="ARBA00007186"/>
    </source>
</evidence>
<dbReference type="Gene3D" id="2.60.40.1180">
    <property type="entry name" value="Golgi alpha-mannosidase II"/>
    <property type="match status" value="1"/>
</dbReference>
<evidence type="ECO:0000256" key="8">
    <source>
        <dbReference type="SAM" id="SignalP"/>
    </source>
</evidence>
<evidence type="ECO:0000256" key="2">
    <source>
        <dbReference type="ARBA" id="ARBA00004834"/>
    </source>
</evidence>
<comment type="catalytic activity">
    <reaction evidence="1">
        <text>Hydrolysis of terminal non-reducing alpha-L-arabinofuranoside residues in alpha-L-arabinosides.</text>
        <dbReference type="EC" id="3.2.1.55"/>
    </reaction>
</comment>
<dbReference type="InterPro" id="IPR051563">
    <property type="entry name" value="Glycosyl_Hydrolase_51"/>
</dbReference>
<dbReference type="EC" id="3.2.1.55" evidence="4"/>
<keyword evidence="6" id="KW-0378">Hydrolase</keyword>
<evidence type="ECO:0000259" key="9">
    <source>
        <dbReference type="SMART" id="SM00813"/>
    </source>
</evidence>
<organism evidence="10 11">
    <name type="scientific">Mortierella isabellina</name>
    <name type="common">Filamentous fungus</name>
    <name type="synonym">Umbelopsis isabellina</name>
    <dbReference type="NCBI Taxonomy" id="91625"/>
    <lineage>
        <taxon>Eukaryota</taxon>
        <taxon>Fungi</taxon>
        <taxon>Fungi incertae sedis</taxon>
        <taxon>Mucoromycota</taxon>
        <taxon>Mucoromycotina</taxon>
        <taxon>Umbelopsidomycetes</taxon>
        <taxon>Umbelopsidales</taxon>
        <taxon>Umbelopsidaceae</taxon>
        <taxon>Umbelopsis</taxon>
    </lineage>
</organism>
<dbReference type="Pfam" id="PF06964">
    <property type="entry name" value="Alpha-L-AF_C"/>
    <property type="match status" value="1"/>
</dbReference>
<feature type="domain" description="Alpha-L-arabinofuranosidase C-terminal" evidence="9">
    <location>
        <begin position="446"/>
        <end position="628"/>
    </location>
</feature>
<sequence length="637" mass="69350">MYGIFALGIASIAGITLVQQAQAELSLTIRNDVAGNASFSTLYGYMYEDINRSGDGGLYAEMIRNRAFQMNDTGGAPDLSYYSSINSGGASSSIHLDSTVPLNNVLTHTLRLDVSKIASGGRAGFSNEGFWGIRVQPKETYNASFWAKSNKFTGPLTISLESSSGKVLATATISSISSTFKQYSVTLKPSVTQVSTENVFVISTSSSSAAGSSIWFDVISLFPPTYKSRKNGLRADIAQILADTKPSFFRFPGGNNIEGQTIESRWKWNETIGPIETRPGRLGDWGYMNTDGQGLLEYLEMCEDLNMAPLLGVWAGYSLNKQSVPQADLDPYVQDTLNELEYIMGDASTTYGSMRVRDGHPEPFDLKYVEVGNEDFFSTTYDYRYKAWYDAIKKVYPNLQIIATGLETSTPIKTLDDHYYMNGPDMIAAWSKYDNYPRNDSTVMVGEYATNVNGCCGTSPADMQAAIADAIFALGLERNSDLVQFAAYAPTFTRDGQAQWNPDLISFNTAIVWGTPSYYVQQMWSANRADTILGVNATGGGYGPLYWVAGQKSSTKQVFLKVANYGSSPQTVAIKVAGPRVHSQGVSIVLNGAATANNTVSSPNNVVPKTSTFSVSSNTFNFTFPAWSAGVLMLHNL</sequence>
<evidence type="ECO:0000256" key="1">
    <source>
        <dbReference type="ARBA" id="ARBA00001462"/>
    </source>
</evidence>
<comment type="caution">
    <text evidence="10">The sequence shown here is derived from an EMBL/GenBank/DDBJ whole genome shotgun (WGS) entry which is preliminary data.</text>
</comment>
<evidence type="ECO:0000313" key="11">
    <source>
        <dbReference type="Proteomes" id="UP000654370"/>
    </source>
</evidence>
<evidence type="ECO:0000313" key="10">
    <source>
        <dbReference type="EMBL" id="KAG2175558.1"/>
    </source>
</evidence>
<dbReference type="EMBL" id="JAEPQZ010000011">
    <property type="protein sequence ID" value="KAG2175558.1"/>
    <property type="molecule type" value="Genomic_DNA"/>
</dbReference>
<evidence type="ECO:0000256" key="6">
    <source>
        <dbReference type="ARBA" id="ARBA00022801"/>
    </source>
</evidence>
<dbReference type="SMART" id="SM00813">
    <property type="entry name" value="Alpha-L-AF_C"/>
    <property type="match status" value="1"/>
</dbReference>
<proteinExistence type="inferred from homology"/>
<keyword evidence="11" id="KW-1185">Reference proteome</keyword>
<name>A0A8H7PKJ1_MORIS</name>
<dbReference type="GO" id="GO:0046556">
    <property type="term" value="F:alpha-L-arabinofuranosidase activity"/>
    <property type="evidence" value="ECO:0007669"/>
    <property type="project" value="UniProtKB-EC"/>
</dbReference>
<comment type="similarity">
    <text evidence="3">Belongs to the glycosyl hydrolase 51 family.</text>
</comment>
<dbReference type="Proteomes" id="UP000654370">
    <property type="component" value="Unassembled WGS sequence"/>
</dbReference>
<protein>
    <recommendedName>
        <fullName evidence="4">non-reducing end alpha-L-arabinofuranosidase</fullName>
        <ecNumber evidence="4">3.2.1.55</ecNumber>
    </recommendedName>
</protein>
<evidence type="ECO:0000256" key="5">
    <source>
        <dbReference type="ARBA" id="ARBA00022729"/>
    </source>
</evidence>
<dbReference type="SUPFAM" id="SSF51011">
    <property type="entry name" value="Glycosyl hydrolase domain"/>
    <property type="match status" value="1"/>
</dbReference>
<dbReference type="InterPro" id="IPR055235">
    <property type="entry name" value="ASD1_cat"/>
</dbReference>
<evidence type="ECO:0000256" key="7">
    <source>
        <dbReference type="ARBA" id="ARBA00023180"/>
    </source>
</evidence>
<comment type="pathway">
    <text evidence="2">Glycan metabolism; L-arabinan degradation.</text>
</comment>
<dbReference type="PANTHER" id="PTHR31776:SF0">
    <property type="entry name" value="ALPHA-L-ARABINOFURANOSIDASE 1"/>
    <property type="match status" value="1"/>
</dbReference>
<dbReference type="Pfam" id="PF22848">
    <property type="entry name" value="ASD1_dom"/>
    <property type="match status" value="1"/>
</dbReference>
<dbReference type="UniPathway" id="UPA00667"/>
<dbReference type="Gene3D" id="3.20.20.80">
    <property type="entry name" value="Glycosidases"/>
    <property type="match status" value="1"/>
</dbReference>
<dbReference type="InterPro" id="IPR017853">
    <property type="entry name" value="GH"/>
</dbReference>
<dbReference type="Gene3D" id="2.60.120.260">
    <property type="entry name" value="Galactose-binding domain-like"/>
    <property type="match status" value="1"/>
</dbReference>
<dbReference type="GO" id="GO:0031222">
    <property type="term" value="P:arabinan catabolic process"/>
    <property type="evidence" value="ECO:0007669"/>
    <property type="project" value="UniProtKB-UniPathway"/>
</dbReference>
<dbReference type="GO" id="GO:0046373">
    <property type="term" value="P:L-arabinose metabolic process"/>
    <property type="evidence" value="ECO:0007669"/>
    <property type="project" value="InterPro"/>
</dbReference>